<evidence type="ECO:0000313" key="5">
    <source>
        <dbReference type="Proteomes" id="UP000076552"/>
    </source>
</evidence>
<dbReference type="InterPro" id="IPR000608">
    <property type="entry name" value="UBC"/>
</dbReference>
<dbReference type="PANTHER" id="PTHR24067">
    <property type="entry name" value="UBIQUITIN-CONJUGATING ENZYME E2"/>
    <property type="match status" value="1"/>
</dbReference>
<sequence length="366" mass="39472">SPTCPPPTVSVFVFVAVALHPFNPPTRTNQPSPTDRPETSTGRGSSPSIASSTSCVSFDARSFCSQDSSAATFSLKITSFAPPNREPQDFVKPPPTSTTMAASKAAQKRLTREYKTIAENPPPYIEAHPSDSNILEWHYIITGPENTPYHDGQYWGTLVFPPNYPFAPPAIRMHTPSGRFQPSTRLCLSISDFHPKSFNPAWEVSTILIGLLSFMTSEEMTTGSVSSTEAERKMLAARTRWWNSTGGGSHAKSNPAQKGNVKAGDGGAKFRSEWPEVDKANWEWMKENKVDMATGNKIGGAAGASCGPQLGIGNGSGHQAQAVVDAVVQQRDAGRGWLNQNKLLVAGGVIFFYVLLARVLGTSDLD</sequence>
<evidence type="ECO:0000259" key="3">
    <source>
        <dbReference type="PROSITE" id="PS50127"/>
    </source>
</evidence>
<dbReference type="AlphaFoldDB" id="A0A166SC02"/>
<keyword evidence="1" id="KW-0833">Ubl conjugation pathway</keyword>
<feature type="region of interest" description="Disordered" evidence="2">
    <location>
        <begin position="22"/>
        <end position="51"/>
    </location>
</feature>
<dbReference type="STRING" id="708197.A0A166SC02"/>
<name>A0A166SC02_9PEZI</name>
<dbReference type="EMBL" id="LFIV01000087">
    <property type="protein sequence ID" value="KZL70529.1"/>
    <property type="molecule type" value="Genomic_DNA"/>
</dbReference>
<dbReference type="InterPro" id="IPR050113">
    <property type="entry name" value="Ub_conjugating_enzyme"/>
</dbReference>
<dbReference type="InterPro" id="IPR016135">
    <property type="entry name" value="UBQ-conjugating_enzyme/RWD"/>
</dbReference>
<protein>
    <submittedName>
        <fullName evidence="4">Ubiquitin-conjugating enzyme</fullName>
    </submittedName>
</protein>
<keyword evidence="5" id="KW-1185">Reference proteome</keyword>
<proteinExistence type="predicted"/>
<reference evidence="4 5" key="1">
    <citation type="submission" date="2015-06" db="EMBL/GenBank/DDBJ databases">
        <title>Survival trade-offs in plant roots during colonization by closely related pathogenic and mutualistic fungi.</title>
        <authorList>
            <person name="Hacquard S."/>
            <person name="Kracher B."/>
            <person name="Hiruma K."/>
            <person name="Weinman A."/>
            <person name="Muench P."/>
            <person name="Garrido Oter R."/>
            <person name="Ver Loren van Themaat E."/>
            <person name="Dallerey J.-F."/>
            <person name="Damm U."/>
            <person name="Henrissat B."/>
            <person name="Lespinet O."/>
            <person name="Thon M."/>
            <person name="Kemen E."/>
            <person name="McHardy A.C."/>
            <person name="Schulze-Lefert P."/>
            <person name="O'Connell R.J."/>
        </authorList>
    </citation>
    <scope>NUCLEOTIDE SEQUENCE [LARGE SCALE GENOMIC DNA]</scope>
    <source>
        <strain evidence="4 5">0861</strain>
    </source>
</reference>
<evidence type="ECO:0000256" key="2">
    <source>
        <dbReference type="SAM" id="MobiDB-lite"/>
    </source>
</evidence>
<feature type="domain" description="UBC core" evidence="3">
    <location>
        <begin position="105"/>
        <end position="255"/>
    </location>
</feature>
<accession>A0A166SC02</accession>
<dbReference type="Gene3D" id="3.10.110.10">
    <property type="entry name" value="Ubiquitin Conjugating Enzyme"/>
    <property type="match status" value="1"/>
</dbReference>
<evidence type="ECO:0000256" key="1">
    <source>
        <dbReference type="ARBA" id="ARBA00022786"/>
    </source>
</evidence>
<organism evidence="4 5">
    <name type="scientific">Colletotrichum tofieldiae</name>
    <dbReference type="NCBI Taxonomy" id="708197"/>
    <lineage>
        <taxon>Eukaryota</taxon>
        <taxon>Fungi</taxon>
        <taxon>Dikarya</taxon>
        <taxon>Ascomycota</taxon>
        <taxon>Pezizomycotina</taxon>
        <taxon>Sordariomycetes</taxon>
        <taxon>Hypocreomycetidae</taxon>
        <taxon>Glomerellales</taxon>
        <taxon>Glomerellaceae</taxon>
        <taxon>Colletotrichum</taxon>
        <taxon>Colletotrichum spaethianum species complex</taxon>
    </lineage>
</organism>
<evidence type="ECO:0000313" key="4">
    <source>
        <dbReference type="EMBL" id="KZL70529.1"/>
    </source>
</evidence>
<feature type="non-terminal residue" evidence="4">
    <location>
        <position position="1"/>
    </location>
</feature>
<comment type="caution">
    <text evidence="4">The sequence shown here is derived from an EMBL/GenBank/DDBJ whole genome shotgun (WGS) entry which is preliminary data.</text>
</comment>
<dbReference type="SMART" id="SM00212">
    <property type="entry name" value="UBCc"/>
    <property type="match status" value="1"/>
</dbReference>
<dbReference type="Pfam" id="PF00179">
    <property type="entry name" value="UQ_con"/>
    <property type="match status" value="1"/>
</dbReference>
<dbReference type="Proteomes" id="UP000076552">
    <property type="component" value="Unassembled WGS sequence"/>
</dbReference>
<feature type="compositionally biased region" description="Polar residues" evidence="2">
    <location>
        <begin position="25"/>
        <end position="51"/>
    </location>
</feature>
<gene>
    <name evidence="4" type="ORF">CT0861_09893</name>
</gene>
<dbReference type="PROSITE" id="PS50127">
    <property type="entry name" value="UBC_2"/>
    <property type="match status" value="1"/>
</dbReference>
<dbReference type="SUPFAM" id="SSF54495">
    <property type="entry name" value="UBC-like"/>
    <property type="match status" value="1"/>
</dbReference>
<feature type="region of interest" description="Disordered" evidence="2">
    <location>
        <begin position="243"/>
        <end position="270"/>
    </location>
</feature>
<dbReference type="CDD" id="cd23799">
    <property type="entry name" value="UBCc_UBE2J"/>
    <property type="match status" value="1"/>
</dbReference>
<dbReference type="FunFam" id="3.10.110.10:FF:000058">
    <property type="entry name" value="Ubiquitin-conjugating enzyme E2 6"/>
    <property type="match status" value="1"/>
</dbReference>